<dbReference type="GO" id="GO:0003700">
    <property type="term" value="F:DNA-binding transcription factor activity"/>
    <property type="evidence" value="ECO:0007669"/>
    <property type="project" value="InterPro"/>
</dbReference>
<reference evidence="3 4" key="1">
    <citation type="journal article" date="2017" name="Curr. Biol.">
        <title>Genome architecture and evolution of a unichromosomal asexual nematode.</title>
        <authorList>
            <person name="Fradin H."/>
            <person name="Zegar C."/>
            <person name="Gutwein M."/>
            <person name="Lucas J."/>
            <person name="Kovtun M."/>
            <person name="Corcoran D."/>
            <person name="Baugh L.R."/>
            <person name="Kiontke K."/>
            <person name="Gunsalus K."/>
            <person name="Fitch D.H."/>
            <person name="Piano F."/>
        </authorList>
    </citation>
    <scope>NUCLEOTIDE SEQUENCE [LARGE SCALE GENOMIC DNA]</scope>
    <source>
        <strain evidence="3">PF1309</strain>
    </source>
</reference>
<comment type="caution">
    <text evidence="3">The sequence shown here is derived from an EMBL/GenBank/DDBJ whole genome shotgun (WGS) entry which is preliminary data.</text>
</comment>
<evidence type="ECO:0000313" key="4">
    <source>
        <dbReference type="Proteomes" id="UP000218231"/>
    </source>
</evidence>
<evidence type="ECO:0000313" key="3">
    <source>
        <dbReference type="EMBL" id="PAV86661.1"/>
    </source>
</evidence>
<keyword evidence="4" id="KW-1185">Reference proteome</keyword>
<dbReference type="Pfam" id="PF07716">
    <property type="entry name" value="bZIP_2"/>
    <property type="match status" value="1"/>
</dbReference>
<dbReference type="Gene3D" id="1.20.5.170">
    <property type="match status" value="1"/>
</dbReference>
<evidence type="ECO:0000259" key="2">
    <source>
        <dbReference type="PROSITE" id="PS50217"/>
    </source>
</evidence>
<dbReference type="AlphaFoldDB" id="A0A2A2LKC5"/>
<organism evidence="3 4">
    <name type="scientific">Diploscapter pachys</name>
    <dbReference type="NCBI Taxonomy" id="2018661"/>
    <lineage>
        <taxon>Eukaryota</taxon>
        <taxon>Metazoa</taxon>
        <taxon>Ecdysozoa</taxon>
        <taxon>Nematoda</taxon>
        <taxon>Chromadorea</taxon>
        <taxon>Rhabditida</taxon>
        <taxon>Rhabditina</taxon>
        <taxon>Rhabditomorpha</taxon>
        <taxon>Rhabditoidea</taxon>
        <taxon>Rhabditidae</taxon>
        <taxon>Diploscapter</taxon>
    </lineage>
</organism>
<proteinExistence type="predicted"/>
<name>A0A2A2LKC5_9BILA</name>
<accession>A0A2A2LKC5</accession>
<dbReference type="PROSITE" id="PS00036">
    <property type="entry name" value="BZIP_BASIC"/>
    <property type="match status" value="1"/>
</dbReference>
<feature type="domain" description="BZIP" evidence="2">
    <location>
        <begin position="393"/>
        <end position="456"/>
    </location>
</feature>
<dbReference type="EMBL" id="LIAE01006644">
    <property type="protein sequence ID" value="PAV86661.1"/>
    <property type="molecule type" value="Genomic_DNA"/>
</dbReference>
<protein>
    <recommendedName>
        <fullName evidence="2">BZIP domain-containing protein</fullName>
    </recommendedName>
</protein>
<dbReference type="Proteomes" id="UP000218231">
    <property type="component" value="Unassembled WGS sequence"/>
</dbReference>
<gene>
    <name evidence="3" type="ORF">WR25_22748</name>
</gene>
<feature type="region of interest" description="Disordered" evidence="1">
    <location>
        <begin position="340"/>
        <end position="424"/>
    </location>
</feature>
<dbReference type="SMART" id="SM00338">
    <property type="entry name" value="BRLZ"/>
    <property type="match status" value="1"/>
</dbReference>
<dbReference type="InterPro" id="IPR004827">
    <property type="entry name" value="bZIP"/>
</dbReference>
<dbReference type="CDD" id="cd14813">
    <property type="entry name" value="bZIP_BmCbz-like"/>
    <property type="match status" value="1"/>
</dbReference>
<dbReference type="STRING" id="2018661.A0A2A2LKC5"/>
<dbReference type="SUPFAM" id="SSF57959">
    <property type="entry name" value="Leucine zipper domain"/>
    <property type="match status" value="1"/>
</dbReference>
<feature type="region of interest" description="Disordered" evidence="1">
    <location>
        <begin position="1"/>
        <end position="74"/>
    </location>
</feature>
<dbReference type="PROSITE" id="PS50217">
    <property type="entry name" value="BZIP"/>
    <property type="match status" value="1"/>
</dbReference>
<dbReference type="InterPro" id="IPR046347">
    <property type="entry name" value="bZIP_sf"/>
</dbReference>
<feature type="compositionally biased region" description="Polar residues" evidence="1">
    <location>
        <begin position="56"/>
        <end position="74"/>
    </location>
</feature>
<feature type="compositionally biased region" description="Low complexity" evidence="1">
    <location>
        <begin position="340"/>
        <end position="372"/>
    </location>
</feature>
<sequence length="464" mass="51817">MMTSSAASAARQLPLPTSDSLKKESPSPEPTEPIHDVFLAAPVSPPRSPKHSPSSGLSPPNQWTLSRTPHPTNHSVECSEFTNYAALPLSTYRRPSFDDVDNYFELSPRQPDFCAELIVATTDKLSPDSTNQALYCCQPTKLFTLSQLKMSRTPTNRNDVSQTHANQMSFDMLSEAMMLTSSPEMALHSFDDPNRFEAYPRTPQWQTSPVPYSEDFYARPQPNVNHFETVSPAASQEAVPNDLDQLDPSEFFQDYYNHDISQLDRYIHDYEEGSSSNSQHQSTLPEDMVQFAEFLPTETSSGYVFGADSSVVVEQTGRIPSATAGPYYLTTAVATTSTSSATADSSAHHTTQTASTSQQRTTRTSTGRQTTSNQRYSPYAGSSGNSSDGDDEPTDYRKKRDKNNAASARSRRKRQEKMQQMREEKALLERKNIELRTQAETLENQVSEYKDMLRTFMCKNSGAM</sequence>
<evidence type="ECO:0000256" key="1">
    <source>
        <dbReference type="SAM" id="MobiDB-lite"/>
    </source>
</evidence>